<proteinExistence type="predicted"/>
<name>A0ABU5MXX2_9BACT</name>
<dbReference type="Proteomes" id="UP001290861">
    <property type="component" value="Unassembled WGS sequence"/>
</dbReference>
<comment type="caution">
    <text evidence="2">The sequence shown here is derived from an EMBL/GenBank/DDBJ whole genome shotgun (WGS) entry which is preliminary data.</text>
</comment>
<dbReference type="InterPro" id="IPR013424">
    <property type="entry name" value="Ice-binding_C"/>
</dbReference>
<dbReference type="Pfam" id="PF07589">
    <property type="entry name" value="PEP-CTERM"/>
    <property type="match status" value="1"/>
</dbReference>
<keyword evidence="3" id="KW-1185">Reference proteome</keyword>
<evidence type="ECO:0000259" key="1">
    <source>
        <dbReference type="Pfam" id="PF07589"/>
    </source>
</evidence>
<protein>
    <recommendedName>
        <fullName evidence="1">Ice-binding protein C-terminal domain-containing protein</fullName>
    </recommendedName>
</protein>
<organism evidence="2 3">
    <name type="scientific">Pontiella agarivorans</name>
    <dbReference type="NCBI Taxonomy" id="3038953"/>
    <lineage>
        <taxon>Bacteria</taxon>
        <taxon>Pseudomonadati</taxon>
        <taxon>Kiritimatiellota</taxon>
        <taxon>Kiritimatiellia</taxon>
        <taxon>Kiritimatiellales</taxon>
        <taxon>Pontiellaceae</taxon>
        <taxon>Pontiella</taxon>
    </lineage>
</organism>
<evidence type="ECO:0000313" key="2">
    <source>
        <dbReference type="EMBL" id="MDZ8119049.1"/>
    </source>
</evidence>
<feature type="domain" description="Ice-binding protein C-terminal" evidence="1">
    <location>
        <begin position="67"/>
        <end position="89"/>
    </location>
</feature>
<evidence type="ECO:0000313" key="3">
    <source>
        <dbReference type="Proteomes" id="UP001290861"/>
    </source>
</evidence>
<dbReference type="EMBL" id="JARVCO010000010">
    <property type="protein sequence ID" value="MDZ8119049.1"/>
    <property type="molecule type" value="Genomic_DNA"/>
</dbReference>
<accession>A0ABU5MXX2</accession>
<reference evidence="2 3" key="1">
    <citation type="journal article" date="2024" name="Appl. Environ. Microbiol.">
        <title>Pontiella agarivorans sp. nov., a novel marine anaerobic bacterium capable of degrading macroalgal polysaccharides and fixing nitrogen.</title>
        <authorList>
            <person name="Liu N."/>
            <person name="Kivenson V."/>
            <person name="Peng X."/>
            <person name="Cui Z."/>
            <person name="Lankiewicz T.S."/>
            <person name="Gosselin K.M."/>
            <person name="English C.J."/>
            <person name="Blair E.M."/>
            <person name="O'Malley M.A."/>
            <person name="Valentine D.L."/>
        </authorList>
    </citation>
    <scope>NUCLEOTIDE SEQUENCE [LARGE SCALE GENOMIC DNA]</scope>
    <source>
        <strain evidence="2 3">NLcol2</strain>
    </source>
</reference>
<sequence length="93" mass="10102">MLTIKDNGENSEFDNPETAAQFMTTGTASHQFEIGKQASTGNALFMFEFRDPSEVLADTGFSPVQVSIPEPSSITLSALTLIAAFGLRRIFQI</sequence>
<gene>
    <name evidence="2" type="ORF">P9H32_10470</name>
</gene>